<dbReference type="AlphaFoldDB" id="A0A5C5ZMM8"/>
<keyword evidence="3" id="KW-1185">Reference proteome</keyword>
<feature type="signal peptide" evidence="1">
    <location>
        <begin position="1"/>
        <end position="20"/>
    </location>
</feature>
<protein>
    <recommendedName>
        <fullName evidence="4">MORN repeat variant</fullName>
    </recommendedName>
</protein>
<dbReference type="OrthoDB" id="3902805at2"/>
<name>A0A5C5ZMM8_9BACT</name>
<dbReference type="EMBL" id="SJPQ01000002">
    <property type="protein sequence ID" value="TWT88722.1"/>
    <property type="molecule type" value="Genomic_DNA"/>
</dbReference>
<evidence type="ECO:0000313" key="2">
    <source>
        <dbReference type="EMBL" id="TWT88722.1"/>
    </source>
</evidence>
<evidence type="ECO:0000256" key="1">
    <source>
        <dbReference type="SAM" id="SignalP"/>
    </source>
</evidence>
<dbReference type="RefSeq" id="WP_146400020.1">
    <property type="nucleotide sequence ID" value="NZ_SJPQ01000002.1"/>
</dbReference>
<gene>
    <name evidence="2" type="ORF">Mal64_22100</name>
</gene>
<dbReference type="Proteomes" id="UP000315440">
    <property type="component" value="Unassembled WGS sequence"/>
</dbReference>
<keyword evidence="1" id="KW-0732">Signal</keyword>
<accession>A0A5C5ZMM8</accession>
<evidence type="ECO:0008006" key="4">
    <source>
        <dbReference type="Google" id="ProtNLM"/>
    </source>
</evidence>
<feature type="chain" id="PRO_5022803615" description="MORN repeat variant" evidence="1">
    <location>
        <begin position="21"/>
        <end position="173"/>
    </location>
</feature>
<evidence type="ECO:0000313" key="3">
    <source>
        <dbReference type="Proteomes" id="UP000315440"/>
    </source>
</evidence>
<comment type="caution">
    <text evidence="2">The sequence shown here is derived from an EMBL/GenBank/DDBJ whole genome shotgun (WGS) entry which is preliminary data.</text>
</comment>
<sequence precursor="true">MLAKTLLAASLCLIAHDALAKTGVILGHTTWLTEYETADGNLVRAEVRLEGQRGVYLTERGAIGRLSKISYQPAGPEFADKVWLVRGEWKFFNGQRGEFKFYVTPDKSLFEGAWRTVDQEGQMGPVLAWNGLRFAAPEFDDWSFSTAAPPAEPVAPAPCYSTPTMGGRPSCQR</sequence>
<reference evidence="2 3" key="1">
    <citation type="submission" date="2019-02" db="EMBL/GenBank/DDBJ databases">
        <title>Deep-cultivation of Planctomycetes and their phenomic and genomic characterization uncovers novel biology.</title>
        <authorList>
            <person name="Wiegand S."/>
            <person name="Jogler M."/>
            <person name="Boedeker C."/>
            <person name="Pinto D."/>
            <person name="Vollmers J."/>
            <person name="Rivas-Marin E."/>
            <person name="Kohn T."/>
            <person name="Peeters S.H."/>
            <person name="Heuer A."/>
            <person name="Rast P."/>
            <person name="Oberbeckmann S."/>
            <person name="Bunk B."/>
            <person name="Jeske O."/>
            <person name="Meyerdierks A."/>
            <person name="Storesund J.E."/>
            <person name="Kallscheuer N."/>
            <person name="Luecker S."/>
            <person name="Lage O.M."/>
            <person name="Pohl T."/>
            <person name="Merkel B.J."/>
            <person name="Hornburger P."/>
            <person name="Mueller R.-W."/>
            <person name="Bruemmer F."/>
            <person name="Labrenz M."/>
            <person name="Spormann A.M."/>
            <person name="Op Den Camp H."/>
            <person name="Overmann J."/>
            <person name="Amann R."/>
            <person name="Jetten M.S.M."/>
            <person name="Mascher T."/>
            <person name="Medema M.H."/>
            <person name="Devos D.P."/>
            <person name="Kaster A.-K."/>
            <person name="Ovreas L."/>
            <person name="Rohde M."/>
            <person name="Galperin M.Y."/>
            <person name="Jogler C."/>
        </authorList>
    </citation>
    <scope>NUCLEOTIDE SEQUENCE [LARGE SCALE GENOMIC DNA]</scope>
    <source>
        <strain evidence="2 3">Mal64</strain>
    </source>
</reference>
<organism evidence="2 3">
    <name type="scientific">Pseudobythopirellula maris</name>
    <dbReference type="NCBI Taxonomy" id="2527991"/>
    <lineage>
        <taxon>Bacteria</taxon>
        <taxon>Pseudomonadati</taxon>
        <taxon>Planctomycetota</taxon>
        <taxon>Planctomycetia</taxon>
        <taxon>Pirellulales</taxon>
        <taxon>Lacipirellulaceae</taxon>
        <taxon>Pseudobythopirellula</taxon>
    </lineage>
</organism>
<proteinExistence type="predicted"/>